<evidence type="ECO:0000259" key="2">
    <source>
        <dbReference type="PROSITE" id="PS50157"/>
    </source>
</evidence>
<dbReference type="EMBL" id="OU892277">
    <property type="protein sequence ID" value="CAG9760665.1"/>
    <property type="molecule type" value="Genomic_DNA"/>
</dbReference>
<name>A0A9N9MD42_9CUCU</name>
<evidence type="ECO:0000256" key="1">
    <source>
        <dbReference type="PROSITE-ProRule" id="PRU00042"/>
    </source>
</evidence>
<reference evidence="3" key="1">
    <citation type="submission" date="2022-01" db="EMBL/GenBank/DDBJ databases">
        <authorList>
            <person name="King R."/>
        </authorList>
    </citation>
    <scope>NUCLEOTIDE SEQUENCE</scope>
</reference>
<dbReference type="AlphaFoldDB" id="A0A9N9MD42"/>
<keyword evidence="1" id="KW-0862">Zinc</keyword>
<gene>
    <name evidence="3" type="ORF">CEUTPL_LOCUS1388</name>
</gene>
<dbReference type="Gene3D" id="3.30.160.60">
    <property type="entry name" value="Classic Zinc Finger"/>
    <property type="match status" value="1"/>
</dbReference>
<evidence type="ECO:0000313" key="4">
    <source>
        <dbReference type="Proteomes" id="UP001152799"/>
    </source>
</evidence>
<dbReference type="SUPFAM" id="SSF57667">
    <property type="entry name" value="beta-beta-alpha zinc fingers"/>
    <property type="match status" value="1"/>
</dbReference>
<dbReference type="GO" id="GO:0008270">
    <property type="term" value="F:zinc ion binding"/>
    <property type="evidence" value="ECO:0007669"/>
    <property type="project" value="UniProtKB-KW"/>
</dbReference>
<dbReference type="InterPro" id="IPR036236">
    <property type="entry name" value="Znf_C2H2_sf"/>
</dbReference>
<accession>A0A9N9MD42</accession>
<dbReference type="InterPro" id="IPR013087">
    <property type="entry name" value="Znf_C2H2_type"/>
</dbReference>
<dbReference type="SMART" id="SM00355">
    <property type="entry name" value="ZnF_C2H2"/>
    <property type="match status" value="2"/>
</dbReference>
<organism evidence="3 4">
    <name type="scientific">Ceutorhynchus assimilis</name>
    <name type="common">cabbage seed weevil</name>
    <dbReference type="NCBI Taxonomy" id="467358"/>
    <lineage>
        <taxon>Eukaryota</taxon>
        <taxon>Metazoa</taxon>
        <taxon>Ecdysozoa</taxon>
        <taxon>Arthropoda</taxon>
        <taxon>Hexapoda</taxon>
        <taxon>Insecta</taxon>
        <taxon>Pterygota</taxon>
        <taxon>Neoptera</taxon>
        <taxon>Endopterygota</taxon>
        <taxon>Coleoptera</taxon>
        <taxon>Polyphaga</taxon>
        <taxon>Cucujiformia</taxon>
        <taxon>Curculionidae</taxon>
        <taxon>Ceutorhynchinae</taxon>
        <taxon>Ceutorhynchus</taxon>
    </lineage>
</organism>
<keyword evidence="4" id="KW-1185">Reference proteome</keyword>
<sequence length="91" mass="10509">MKPIELSLYASRKSLDAPLRCPNCCHGYKHKASLYNHMTYECGVEAMFECTICGKKCKRKMHLIYHLGRVHSILRSNIVFVSKTGYKILDK</sequence>
<dbReference type="PROSITE" id="PS50157">
    <property type="entry name" value="ZINC_FINGER_C2H2_2"/>
    <property type="match status" value="1"/>
</dbReference>
<proteinExistence type="predicted"/>
<dbReference type="Proteomes" id="UP001152799">
    <property type="component" value="Chromosome 1"/>
</dbReference>
<feature type="domain" description="C2H2-type" evidence="2">
    <location>
        <begin position="48"/>
        <end position="76"/>
    </location>
</feature>
<dbReference type="PROSITE" id="PS00028">
    <property type="entry name" value="ZINC_FINGER_C2H2_1"/>
    <property type="match status" value="1"/>
</dbReference>
<protein>
    <recommendedName>
        <fullName evidence="2">C2H2-type domain-containing protein</fullName>
    </recommendedName>
</protein>
<evidence type="ECO:0000313" key="3">
    <source>
        <dbReference type="EMBL" id="CAG9760665.1"/>
    </source>
</evidence>
<keyword evidence="1" id="KW-0863">Zinc-finger</keyword>
<dbReference type="OrthoDB" id="6690766at2759"/>
<keyword evidence="1" id="KW-0479">Metal-binding</keyword>